<dbReference type="Pfam" id="PF00139">
    <property type="entry name" value="Lectin_legB"/>
    <property type="match status" value="1"/>
</dbReference>
<dbReference type="PROSITE" id="PS00108">
    <property type="entry name" value="PROTEIN_KINASE_ST"/>
    <property type="match status" value="1"/>
</dbReference>
<keyword evidence="8" id="KW-0812">Transmembrane</keyword>
<dbReference type="PROSITE" id="PS00107">
    <property type="entry name" value="PROTEIN_KINASE_ATP"/>
    <property type="match status" value="1"/>
</dbReference>
<dbReference type="CDD" id="cd06899">
    <property type="entry name" value="lectin_legume_LecRK_Arcelin_ConA"/>
    <property type="match status" value="1"/>
</dbReference>
<dbReference type="Gene3D" id="3.30.200.20">
    <property type="entry name" value="Phosphorylase Kinase, domain 1"/>
    <property type="match status" value="1"/>
</dbReference>
<keyword evidence="7" id="KW-0808">Transferase</keyword>
<evidence type="ECO:0000256" key="16">
    <source>
        <dbReference type="ARBA" id="ARBA00023136"/>
    </source>
</evidence>
<organism evidence="22 23">
    <name type="scientific">Nelumbo nucifera</name>
    <name type="common">Sacred lotus</name>
    <dbReference type="NCBI Taxonomy" id="4432"/>
    <lineage>
        <taxon>Eukaryota</taxon>
        <taxon>Viridiplantae</taxon>
        <taxon>Streptophyta</taxon>
        <taxon>Embryophyta</taxon>
        <taxon>Tracheophyta</taxon>
        <taxon>Spermatophyta</taxon>
        <taxon>Magnoliopsida</taxon>
        <taxon>Proteales</taxon>
        <taxon>Nelumbonaceae</taxon>
        <taxon>Nelumbo</taxon>
    </lineage>
</organism>
<dbReference type="InterPro" id="IPR019825">
    <property type="entry name" value="Lectin_legB_Mn/Ca_BS"/>
</dbReference>
<proteinExistence type="inferred from homology"/>
<evidence type="ECO:0000256" key="2">
    <source>
        <dbReference type="ARBA" id="ARBA00008536"/>
    </source>
</evidence>
<dbReference type="GO" id="GO:0009626">
    <property type="term" value="P:plant-type hypersensitive response"/>
    <property type="evidence" value="ECO:0007669"/>
    <property type="project" value="UniProtKB-ARBA"/>
</dbReference>
<dbReference type="FunFam" id="2.60.120.200:FF:000103">
    <property type="entry name" value="L-type lectin-domain containing receptor kinase IX.1"/>
    <property type="match status" value="1"/>
</dbReference>
<dbReference type="eggNOG" id="ENOG502QQSK">
    <property type="taxonomic scope" value="Eukaryota"/>
</dbReference>
<dbReference type="Pfam" id="PF00069">
    <property type="entry name" value="Pkinase"/>
    <property type="match status" value="1"/>
</dbReference>
<name>A0A1U7ZRH6_NELNU</name>
<evidence type="ECO:0000313" key="22">
    <source>
        <dbReference type="Proteomes" id="UP000189703"/>
    </source>
</evidence>
<dbReference type="InterPro" id="IPR011009">
    <property type="entry name" value="Kinase-like_dom_sf"/>
</dbReference>
<keyword evidence="22" id="KW-1185">Reference proteome</keyword>
<evidence type="ECO:0000256" key="11">
    <source>
        <dbReference type="ARBA" id="ARBA00022741"/>
    </source>
</evidence>
<dbReference type="GO" id="GO:0030246">
    <property type="term" value="F:carbohydrate binding"/>
    <property type="evidence" value="ECO:0007669"/>
    <property type="project" value="UniProtKB-KW"/>
</dbReference>
<dbReference type="SMART" id="SM00220">
    <property type="entry name" value="S_TKc"/>
    <property type="match status" value="1"/>
</dbReference>
<comment type="subunit">
    <text evidence="21">Interacts with ABCG40.</text>
</comment>
<dbReference type="PROSITE" id="PS00308">
    <property type="entry name" value="LECTIN_LEGUME_ALPHA"/>
    <property type="match status" value="1"/>
</dbReference>
<evidence type="ECO:0000256" key="21">
    <source>
        <dbReference type="ARBA" id="ARBA00063357"/>
    </source>
</evidence>
<keyword evidence="10" id="KW-0430">Lectin</keyword>
<keyword evidence="9" id="KW-0732">Signal</keyword>
<protein>
    <recommendedName>
        <fullName evidence="4">non-specific serine/threonine protein kinase</fullName>
        <ecNumber evidence="4">2.7.11.1</ecNumber>
    </recommendedName>
</protein>
<dbReference type="FunFam" id="1.10.510.10:FF:000240">
    <property type="entry name" value="Lectin-domain containing receptor kinase A4.3"/>
    <property type="match status" value="1"/>
</dbReference>
<evidence type="ECO:0000256" key="20">
    <source>
        <dbReference type="ARBA" id="ARBA00058818"/>
    </source>
</evidence>
<evidence type="ECO:0000256" key="1">
    <source>
        <dbReference type="ARBA" id="ARBA00004251"/>
    </source>
</evidence>
<dbReference type="GO" id="GO:0005524">
    <property type="term" value="F:ATP binding"/>
    <property type="evidence" value="ECO:0007669"/>
    <property type="project" value="UniProtKB-UniRule"/>
</dbReference>
<evidence type="ECO:0000256" key="10">
    <source>
        <dbReference type="ARBA" id="ARBA00022734"/>
    </source>
</evidence>
<evidence type="ECO:0000256" key="5">
    <source>
        <dbReference type="ARBA" id="ARBA00022475"/>
    </source>
</evidence>
<dbReference type="InterPro" id="IPR000719">
    <property type="entry name" value="Prot_kinase_dom"/>
</dbReference>
<dbReference type="CDD" id="cd14066">
    <property type="entry name" value="STKc_IRAK"/>
    <property type="match status" value="1"/>
</dbReference>
<dbReference type="InterPro" id="IPR013320">
    <property type="entry name" value="ConA-like_dom_sf"/>
</dbReference>
<dbReference type="InterPro" id="IPR001220">
    <property type="entry name" value="Legume_lectin_dom"/>
</dbReference>
<comment type="function">
    <text evidence="20">Promotes hydrogen peroxide H(2)O(2) production and cell death.</text>
</comment>
<dbReference type="PROSITE" id="PS50011">
    <property type="entry name" value="PROTEIN_KINASE_DOM"/>
    <property type="match status" value="1"/>
</dbReference>
<dbReference type="InterPro" id="IPR000985">
    <property type="entry name" value="Lectin_LegA_CS"/>
</dbReference>
<evidence type="ECO:0000256" key="17">
    <source>
        <dbReference type="ARBA" id="ARBA00023170"/>
    </source>
</evidence>
<comment type="similarity">
    <text evidence="3">In the C-terminal section; belongs to the protein kinase superfamily. Ser/Thr protein kinase family.</text>
</comment>
<evidence type="ECO:0000256" key="15">
    <source>
        <dbReference type="ARBA" id="ARBA00022989"/>
    </source>
</evidence>
<keyword evidence="13" id="KW-0611">Plant defense</keyword>
<evidence type="ECO:0000256" key="8">
    <source>
        <dbReference type="ARBA" id="ARBA00022692"/>
    </source>
</evidence>
<dbReference type="OrthoDB" id="4062651at2759"/>
<dbReference type="PROSITE" id="PS00307">
    <property type="entry name" value="LECTIN_LEGUME_BETA"/>
    <property type="match status" value="1"/>
</dbReference>
<reference evidence="23" key="1">
    <citation type="submission" date="2025-08" db="UniProtKB">
        <authorList>
            <consortium name="RefSeq"/>
        </authorList>
    </citation>
    <scope>IDENTIFICATION</scope>
</reference>
<dbReference type="Gene3D" id="1.10.510.10">
    <property type="entry name" value="Transferase(Phosphotransferase) domain 1"/>
    <property type="match status" value="1"/>
</dbReference>
<keyword evidence="6" id="KW-0723">Serine/threonine-protein kinase</keyword>
<dbReference type="Proteomes" id="UP000189703">
    <property type="component" value="Unplaced"/>
</dbReference>
<dbReference type="GO" id="GO:0005886">
    <property type="term" value="C:plasma membrane"/>
    <property type="evidence" value="ECO:0000318"/>
    <property type="project" value="GO_Central"/>
</dbReference>
<dbReference type="FunFam" id="3.30.200.20:FF:000168">
    <property type="entry name" value="L-type lectin-domain containing receptor kinase IX.1"/>
    <property type="match status" value="1"/>
</dbReference>
<dbReference type="InterPro" id="IPR050528">
    <property type="entry name" value="L-type_Lectin-RKs"/>
</dbReference>
<evidence type="ECO:0000256" key="7">
    <source>
        <dbReference type="ARBA" id="ARBA00022679"/>
    </source>
</evidence>
<dbReference type="PANTHER" id="PTHR27007">
    <property type="match status" value="1"/>
</dbReference>
<dbReference type="FunCoup" id="A0A1U7ZRH6">
    <property type="interactions" value="216"/>
</dbReference>
<gene>
    <name evidence="23" type="primary">LOC104595546</name>
</gene>
<accession>A0A1U7ZRH6</accession>
<evidence type="ECO:0000256" key="3">
    <source>
        <dbReference type="ARBA" id="ARBA00010217"/>
    </source>
</evidence>
<keyword evidence="14" id="KW-0067">ATP-binding</keyword>
<comment type="function">
    <text evidence="19">Involved in resistance response to the pathogenic oomycetes Phytophthora infestans and Phytophthora capsici.</text>
</comment>
<dbReference type="InterPro" id="IPR008271">
    <property type="entry name" value="Ser/Thr_kinase_AS"/>
</dbReference>
<evidence type="ECO:0000256" key="9">
    <source>
        <dbReference type="ARBA" id="ARBA00022729"/>
    </source>
</evidence>
<dbReference type="RefSeq" id="XP_010254613.1">
    <property type="nucleotide sequence ID" value="XM_010256311.1"/>
</dbReference>
<keyword evidence="18" id="KW-0325">Glycoprotein</keyword>
<dbReference type="KEGG" id="nnu:104595546"/>
<comment type="subcellular location">
    <subcellularLocation>
        <location evidence="1">Cell membrane</location>
        <topology evidence="1">Single-pass type I membrane protein</topology>
    </subcellularLocation>
</comment>
<evidence type="ECO:0000256" key="13">
    <source>
        <dbReference type="ARBA" id="ARBA00022821"/>
    </source>
</evidence>
<evidence type="ECO:0000256" key="18">
    <source>
        <dbReference type="ARBA" id="ARBA00023180"/>
    </source>
</evidence>
<keyword evidence="11" id="KW-0547">Nucleotide-binding</keyword>
<dbReference type="InterPro" id="IPR017441">
    <property type="entry name" value="Protein_kinase_ATP_BS"/>
</dbReference>
<keyword evidence="12 23" id="KW-0418">Kinase</keyword>
<dbReference type="SUPFAM" id="SSF56112">
    <property type="entry name" value="Protein kinase-like (PK-like)"/>
    <property type="match status" value="1"/>
</dbReference>
<keyword evidence="5" id="KW-1003">Cell membrane</keyword>
<evidence type="ECO:0000256" key="14">
    <source>
        <dbReference type="ARBA" id="ARBA00022840"/>
    </source>
</evidence>
<dbReference type="GO" id="GO:0002229">
    <property type="term" value="P:defense response to oomycetes"/>
    <property type="evidence" value="ECO:0007669"/>
    <property type="project" value="UniProtKB-ARBA"/>
</dbReference>
<keyword evidence="17 23" id="KW-0675">Receptor</keyword>
<keyword evidence="16" id="KW-0472">Membrane</keyword>
<dbReference type="GeneID" id="104595546"/>
<evidence type="ECO:0000256" key="19">
    <source>
        <dbReference type="ARBA" id="ARBA00058054"/>
    </source>
</evidence>
<dbReference type="Gene3D" id="2.60.120.200">
    <property type="match status" value="1"/>
</dbReference>
<sequence>MSFCNSPFPPLLFIFLILIFLIPSASSLSFKISRFDPEATNVLFQGDAIPSVGTIEFNKVNYLCRVGWAIYAERLHLWDSATGKLTDFTTHFSFTINTQGAASYGHGLTFFLAPVGSQIPPNSAGGFLGLFNTTTSDSVSRNQIVAVEFDSFSNPEWDPPVPHVGINNNSIASAVFAPWNASLHSGETADVWITYNATTKNLSVFWNYEDNPNFRTNSTLFYRVDLMKVLPEWVTIGFSAATGQNVERHILESWEFSSSLEVKENQGKNNRNIKLVVSLVVTSAVLIGGVCITVAILRRRWRRQPEREAEGLAQLTSINIDFERGVGPKRYSYKELASATDNFSDERKLGEGGFGGVYRGFLSDLNLAIAVKKISRGSRQGKKEYITEVKIISRLRHRNLVQLIGWCHDRGEFLLVYEFMPNGSLDSHLFGRKSPLTWAVRYKIAHGLASALLYLHEEWEQCVVHRDIKSSNVMLDSNFNVKLGDFGLARLMDHELAPQTTGIAGTLGYLAPEYVSTGKASRESDVFSFGVVALEIACGRKSVDPLMEQDSQVGLVEWVWDLYGRARLLTAVDERLEMGFDAKQVECLMVVGLWCAHPDHHLRPSIRQAIQVLNFEAVMPNLPPKMPVATYQVPAPAINSSNPLLTYSSLQEGR</sequence>
<dbReference type="SUPFAM" id="SSF49899">
    <property type="entry name" value="Concanavalin A-like lectins/glucanases"/>
    <property type="match status" value="1"/>
</dbReference>
<dbReference type="GO" id="GO:0004674">
    <property type="term" value="F:protein serine/threonine kinase activity"/>
    <property type="evidence" value="ECO:0007669"/>
    <property type="project" value="UniProtKB-KW"/>
</dbReference>
<evidence type="ECO:0000256" key="6">
    <source>
        <dbReference type="ARBA" id="ARBA00022527"/>
    </source>
</evidence>
<dbReference type="EC" id="2.7.11.1" evidence="4"/>
<evidence type="ECO:0000256" key="4">
    <source>
        <dbReference type="ARBA" id="ARBA00012513"/>
    </source>
</evidence>
<dbReference type="OMA" id="VWIAYNA"/>
<comment type="similarity">
    <text evidence="2">In the N-terminal section; belongs to the leguminous lectin family.</text>
</comment>
<dbReference type="AlphaFoldDB" id="A0A1U7ZRH6"/>
<evidence type="ECO:0000313" key="23">
    <source>
        <dbReference type="RefSeq" id="XP_010254613.1"/>
    </source>
</evidence>
<evidence type="ECO:0000256" key="12">
    <source>
        <dbReference type="ARBA" id="ARBA00022777"/>
    </source>
</evidence>
<keyword evidence="15" id="KW-1133">Transmembrane helix</keyword>